<feature type="region of interest" description="Disordered" evidence="1">
    <location>
        <begin position="563"/>
        <end position="584"/>
    </location>
</feature>
<accession>A0A4S4LW71</accession>
<reference evidence="2 3" key="1">
    <citation type="submission" date="2019-02" db="EMBL/GenBank/DDBJ databases">
        <title>Genome sequencing of the rare red list fungi Bondarzewia mesenterica.</title>
        <authorList>
            <person name="Buettner E."/>
            <person name="Kellner H."/>
        </authorList>
    </citation>
    <scope>NUCLEOTIDE SEQUENCE [LARGE SCALE GENOMIC DNA]</scope>
    <source>
        <strain evidence="2 3">DSM 108281</strain>
    </source>
</reference>
<feature type="compositionally biased region" description="Polar residues" evidence="1">
    <location>
        <begin position="10"/>
        <end position="22"/>
    </location>
</feature>
<gene>
    <name evidence="2" type="ORF">EW146_g3946</name>
</gene>
<feature type="region of interest" description="Disordered" evidence="1">
    <location>
        <begin position="520"/>
        <end position="551"/>
    </location>
</feature>
<feature type="region of interest" description="Disordered" evidence="1">
    <location>
        <begin position="182"/>
        <end position="217"/>
    </location>
</feature>
<evidence type="ECO:0000256" key="1">
    <source>
        <dbReference type="SAM" id="MobiDB-lite"/>
    </source>
</evidence>
<protein>
    <submittedName>
        <fullName evidence="2">Uncharacterized protein</fullName>
    </submittedName>
</protein>
<dbReference type="OrthoDB" id="3270281at2759"/>
<evidence type="ECO:0000313" key="3">
    <source>
        <dbReference type="Proteomes" id="UP000310158"/>
    </source>
</evidence>
<dbReference type="AlphaFoldDB" id="A0A4S4LW71"/>
<feature type="compositionally biased region" description="Low complexity" evidence="1">
    <location>
        <begin position="442"/>
        <end position="457"/>
    </location>
</feature>
<feature type="compositionally biased region" description="Polar residues" evidence="1">
    <location>
        <begin position="112"/>
        <end position="123"/>
    </location>
</feature>
<feature type="region of interest" description="Disordered" evidence="1">
    <location>
        <begin position="240"/>
        <end position="268"/>
    </location>
</feature>
<feature type="compositionally biased region" description="Low complexity" evidence="1">
    <location>
        <begin position="189"/>
        <end position="204"/>
    </location>
</feature>
<feature type="compositionally biased region" description="Low complexity" evidence="1">
    <location>
        <begin position="240"/>
        <end position="252"/>
    </location>
</feature>
<feature type="region of interest" description="Disordered" evidence="1">
    <location>
        <begin position="342"/>
        <end position="363"/>
    </location>
</feature>
<proteinExistence type="predicted"/>
<organism evidence="2 3">
    <name type="scientific">Bondarzewia mesenterica</name>
    <dbReference type="NCBI Taxonomy" id="1095465"/>
    <lineage>
        <taxon>Eukaryota</taxon>
        <taxon>Fungi</taxon>
        <taxon>Dikarya</taxon>
        <taxon>Basidiomycota</taxon>
        <taxon>Agaricomycotina</taxon>
        <taxon>Agaricomycetes</taxon>
        <taxon>Russulales</taxon>
        <taxon>Bondarzewiaceae</taxon>
        <taxon>Bondarzewia</taxon>
    </lineage>
</organism>
<feature type="compositionally biased region" description="Polar residues" evidence="1">
    <location>
        <begin position="431"/>
        <end position="440"/>
    </location>
</feature>
<feature type="compositionally biased region" description="Polar residues" evidence="1">
    <location>
        <begin position="563"/>
        <end position="581"/>
    </location>
</feature>
<feature type="region of interest" description="Disordered" evidence="1">
    <location>
        <begin position="418"/>
        <end position="502"/>
    </location>
</feature>
<comment type="caution">
    <text evidence="2">The sequence shown here is derived from an EMBL/GenBank/DDBJ whole genome shotgun (WGS) entry which is preliminary data.</text>
</comment>
<name>A0A4S4LW71_9AGAM</name>
<evidence type="ECO:0000313" key="2">
    <source>
        <dbReference type="EMBL" id="THH16742.1"/>
    </source>
</evidence>
<feature type="compositionally biased region" description="Low complexity" evidence="1">
    <location>
        <begin position="88"/>
        <end position="100"/>
    </location>
</feature>
<keyword evidence="3" id="KW-1185">Reference proteome</keyword>
<sequence length="641" mass="67783">MLAHLAPSENRLSLETSVSRSPTPKLPGSWPGNSQVSLNDSTVVLSAAEIADLTSYTAVTYLDSDVSPDVLASAHPNESDKPSLDVELSSPSDTSDLSSSATRVASEKDVSSPPSTSSGLADATLTSGDVFSLLKPPKDVQNMKLHERKITFVEPSVETLRSEDSSSVKGNLHRYEQLEIMPYLPPSTSPSSNGPSPSFGFRSPRPMPELPSLTNSLSSADASTTYLSSVDSTLFAPLSAPSPSLVLSSPPESKMEEESPSISDSVPSQFKTAGTIATTGTSPSGSPIIILDLGEPQSPDSAHFSPTNDRIAFVSPGSSESLSHNDTSHNERHLDAALSADSAMTPSTPLLKSSSRETGTASTAVDVGECRSTVIEGERQSRHAGRMSAGGGKINALTEKRRFMKRVRTFGERIKTFLKGGNNNSRRRDSVTPSLVTPDTPSHPVSVVLPPSQSGSPTSQVTRTSTSHDADEASEPSAAVLPDTPRWSPHARTPTLPADFPGARAQTRRFSLPSLFAARQVDTNPPPVPSLPPLTFNTPTPEHTPNPSRRRSLHQLSATLPSNSLARVSSQPAQRSSVIRSESQRTVDRMMIDWAASGDSGSRLDAEEVVRGLGIDLAMRSARATGRGDTGTQSGKGVLTV</sequence>
<feature type="region of interest" description="Disordered" evidence="1">
    <location>
        <begin position="1"/>
        <end position="35"/>
    </location>
</feature>
<dbReference type="EMBL" id="SGPL01000144">
    <property type="protein sequence ID" value="THH16742.1"/>
    <property type="molecule type" value="Genomic_DNA"/>
</dbReference>
<feature type="region of interest" description="Disordered" evidence="1">
    <location>
        <begin position="71"/>
        <end position="123"/>
    </location>
</feature>
<feature type="compositionally biased region" description="Polar residues" evidence="1">
    <location>
        <begin position="535"/>
        <end position="547"/>
    </location>
</feature>
<dbReference type="Proteomes" id="UP000310158">
    <property type="component" value="Unassembled WGS sequence"/>
</dbReference>